<evidence type="ECO:0008006" key="7">
    <source>
        <dbReference type="Google" id="ProtNLM"/>
    </source>
</evidence>
<keyword evidence="6" id="KW-1185">Reference proteome</keyword>
<dbReference type="PANTHER" id="PTHR33365:SF11">
    <property type="entry name" value="TAT PATHWAY SIGNAL SEQUENCE"/>
    <property type="match status" value="1"/>
</dbReference>
<reference evidence="6" key="1">
    <citation type="submission" date="2024-04" db="EMBL/GenBank/DDBJ databases">
        <authorList>
            <person name="Shaw F."/>
            <person name="Minotto A."/>
        </authorList>
    </citation>
    <scope>NUCLEOTIDE SEQUENCE [LARGE SCALE GENOMIC DNA]</scope>
</reference>
<evidence type="ECO:0000313" key="6">
    <source>
        <dbReference type="Proteomes" id="UP001497453"/>
    </source>
</evidence>
<dbReference type="Pfam" id="PF11807">
    <property type="entry name" value="UstYa"/>
    <property type="match status" value="1"/>
</dbReference>
<keyword evidence="2" id="KW-0560">Oxidoreductase</keyword>
<sequence>MKPKGIPSPAVLFLSSTALANVIILLATMYRAYAPEKPYVFSYIGREYPLEVPTGPVPTVEMTFQESIRFGLADNTSAPNWDTLVKNQFGIGFHHIGPFHHRYISAAYHALHCVFSMGRDMEKPNHLTDTSHHLVHCMMYMRQLFMCNADATLEPGDFMARNLSIDRMGVTRQCRDWRTVAKWIDQNAVEWAKYNGVSAEDIQKFLQ</sequence>
<dbReference type="EMBL" id="OZ037944">
    <property type="protein sequence ID" value="CAL1697336.1"/>
    <property type="molecule type" value="Genomic_DNA"/>
</dbReference>
<comment type="pathway">
    <text evidence="1">Mycotoxin biosynthesis.</text>
</comment>
<evidence type="ECO:0000256" key="3">
    <source>
        <dbReference type="ARBA" id="ARBA00035112"/>
    </source>
</evidence>
<comment type="similarity">
    <text evidence="3">Belongs to the ustYa family.</text>
</comment>
<evidence type="ECO:0000313" key="5">
    <source>
        <dbReference type="EMBL" id="CAL1697336.1"/>
    </source>
</evidence>
<organism evidence="5 6">
    <name type="scientific">Somion occarium</name>
    <dbReference type="NCBI Taxonomy" id="3059160"/>
    <lineage>
        <taxon>Eukaryota</taxon>
        <taxon>Fungi</taxon>
        <taxon>Dikarya</taxon>
        <taxon>Basidiomycota</taxon>
        <taxon>Agaricomycotina</taxon>
        <taxon>Agaricomycetes</taxon>
        <taxon>Polyporales</taxon>
        <taxon>Cerrenaceae</taxon>
        <taxon>Somion</taxon>
    </lineage>
</organism>
<evidence type="ECO:0000256" key="2">
    <source>
        <dbReference type="ARBA" id="ARBA00023002"/>
    </source>
</evidence>
<feature type="transmembrane region" description="Helical" evidence="4">
    <location>
        <begin position="12"/>
        <end position="33"/>
    </location>
</feature>
<name>A0ABP1CNQ5_9APHY</name>
<keyword evidence="4" id="KW-0472">Membrane</keyword>
<evidence type="ECO:0000256" key="4">
    <source>
        <dbReference type="SAM" id="Phobius"/>
    </source>
</evidence>
<gene>
    <name evidence="5" type="ORF">GFSPODELE1_LOCUS1607</name>
</gene>
<dbReference type="PANTHER" id="PTHR33365">
    <property type="entry name" value="YALI0B05434P"/>
    <property type="match status" value="1"/>
</dbReference>
<proteinExistence type="inferred from homology"/>
<accession>A0ABP1CNQ5</accession>
<dbReference type="InterPro" id="IPR021765">
    <property type="entry name" value="UstYa-like"/>
</dbReference>
<dbReference type="Proteomes" id="UP001497453">
    <property type="component" value="Chromosome 1"/>
</dbReference>
<keyword evidence="4" id="KW-0812">Transmembrane</keyword>
<protein>
    <recommendedName>
        <fullName evidence="7">Oxidase ustYa</fullName>
    </recommendedName>
</protein>
<evidence type="ECO:0000256" key="1">
    <source>
        <dbReference type="ARBA" id="ARBA00004685"/>
    </source>
</evidence>
<keyword evidence="4" id="KW-1133">Transmembrane helix</keyword>